<feature type="compositionally biased region" description="Polar residues" evidence="6">
    <location>
        <begin position="1"/>
        <end position="10"/>
    </location>
</feature>
<dbReference type="PANTHER" id="PTHR31072">
    <property type="entry name" value="TRANSCRIPTION FACTOR TCP4-RELATED"/>
    <property type="match status" value="1"/>
</dbReference>
<evidence type="ECO:0000259" key="7">
    <source>
        <dbReference type="PROSITE" id="PS51369"/>
    </source>
</evidence>
<comment type="subcellular location">
    <subcellularLocation>
        <location evidence="1">Nucleus</location>
    </subcellularLocation>
</comment>
<dbReference type="GO" id="GO:0005634">
    <property type="term" value="C:nucleus"/>
    <property type="evidence" value="ECO:0007669"/>
    <property type="project" value="UniProtKB-SubCell"/>
</dbReference>
<reference evidence="8" key="1">
    <citation type="journal article" date="2017" name="Front. Plant Sci.">
        <title>Genome-Wide Identification and Characterization of BrrTCP Transcription Factors in Brassica rapa ssp. rapa.</title>
        <authorList>
            <person name="Du J."/>
            <person name="Hu S."/>
            <person name="Yu Q."/>
            <person name="Wang C."/>
            <person name="Yang Y."/>
            <person name="Sun H."/>
            <person name="Yang Y."/>
            <person name="Sun X."/>
        </authorList>
    </citation>
    <scope>NUCLEOTIDE SEQUENCE</scope>
</reference>
<dbReference type="InterPro" id="IPR005333">
    <property type="entry name" value="Transcription_factor_TCP"/>
</dbReference>
<dbReference type="InterPro" id="IPR017887">
    <property type="entry name" value="TF_TCP_subgr"/>
</dbReference>
<evidence type="ECO:0000256" key="3">
    <source>
        <dbReference type="ARBA" id="ARBA00023125"/>
    </source>
</evidence>
<keyword evidence="5" id="KW-0539">Nucleus</keyword>
<feature type="compositionally biased region" description="Basic and acidic residues" evidence="6">
    <location>
        <begin position="36"/>
        <end position="57"/>
    </location>
</feature>
<dbReference type="GO" id="GO:0043565">
    <property type="term" value="F:sequence-specific DNA binding"/>
    <property type="evidence" value="ECO:0007669"/>
    <property type="project" value="TreeGrafter"/>
</dbReference>
<feature type="region of interest" description="Disordered" evidence="6">
    <location>
        <begin position="1"/>
        <end position="57"/>
    </location>
</feature>
<organism evidence="8">
    <name type="scientific">Brassica rapa subsp. rapa</name>
    <name type="common">Turnip</name>
    <dbReference type="NCBI Taxonomy" id="51350"/>
    <lineage>
        <taxon>Eukaryota</taxon>
        <taxon>Viridiplantae</taxon>
        <taxon>Streptophyta</taxon>
        <taxon>Embryophyta</taxon>
        <taxon>Tracheophyta</taxon>
        <taxon>Spermatophyta</taxon>
        <taxon>Magnoliopsida</taxon>
        <taxon>eudicotyledons</taxon>
        <taxon>Gunneridae</taxon>
        <taxon>Pentapetalae</taxon>
        <taxon>rosids</taxon>
        <taxon>malvids</taxon>
        <taxon>Brassicales</taxon>
        <taxon>Brassicaceae</taxon>
        <taxon>Brassiceae</taxon>
        <taxon>Brassica</taxon>
    </lineage>
</organism>
<name>A0A291I332_BRARR</name>
<dbReference type="EMBL" id="KY608007">
    <property type="protein sequence ID" value="ATG83526.1"/>
    <property type="molecule type" value="mRNA"/>
</dbReference>
<protein>
    <submittedName>
        <fullName evidence="8">TCP6</fullName>
    </submittedName>
</protein>
<dbReference type="Pfam" id="PF03634">
    <property type="entry name" value="TCP"/>
    <property type="match status" value="1"/>
</dbReference>
<accession>A0A291I332</accession>
<keyword evidence="2" id="KW-0805">Transcription regulation</keyword>
<evidence type="ECO:0000256" key="2">
    <source>
        <dbReference type="ARBA" id="ARBA00023015"/>
    </source>
</evidence>
<dbReference type="GO" id="GO:0003700">
    <property type="term" value="F:DNA-binding transcription factor activity"/>
    <property type="evidence" value="ECO:0007669"/>
    <property type="project" value="InterPro"/>
</dbReference>
<evidence type="ECO:0000256" key="1">
    <source>
        <dbReference type="ARBA" id="ARBA00004123"/>
    </source>
</evidence>
<dbReference type="AlphaFoldDB" id="A0A291I332"/>
<feature type="domain" description="TCP" evidence="7">
    <location>
        <begin position="47"/>
        <end position="101"/>
    </location>
</feature>
<keyword evidence="4" id="KW-0804">Transcription</keyword>
<dbReference type="PANTHER" id="PTHR31072:SF91">
    <property type="entry name" value="TRANSCRIPTION FACTOR TCP6"/>
    <property type="match status" value="1"/>
</dbReference>
<evidence type="ECO:0000256" key="6">
    <source>
        <dbReference type="SAM" id="MobiDB-lite"/>
    </source>
</evidence>
<evidence type="ECO:0000256" key="4">
    <source>
        <dbReference type="ARBA" id="ARBA00023163"/>
    </source>
</evidence>
<evidence type="ECO:0000256" key="5">
    <source>
        <dbReference type="ARBA" id="ARBA00023242"/>
    </source>
</evidence>
<dbReference type="PROSITE" id="PS51369">
    <property type="entry name" value="TCP"/>
    <property type="match status" value="1"/>
</dbReference>
<proteinExistence type="evidence at transcript level"/>
<evidence type="ECO:0000313" key="8">
    <source>
        <dbReference type="EMBL" id="ATG83526.1"/>
    </source>
</evidence>
<keyword evidence="3" id="KW-0238">DNA-binding</keyword>
<sequence>MDPNLLNPSETETEVKKVLNNTVEGKRKWKQKEKKGKQGHEIQTKSRKDRHLKVEGRGGRVRLPPLCAARIFQLTRELGHKTDGETLQWLLRHAEPSIISATGTGIKPATVSVSQPPPHAVDLNVDGGSRSQLANGFWENETGFGIVGANPTGGGFDLNCGIGFLGFDFNGSSDMGFENNQMPQVGVLNPLIYQQIGQEQAKVLQHHYHHPHEAQQENADKQGS</sequence>